<sequence length="247" mass="26141">MSSSLNTVLRRHTRSIIVLLFSTALIAIVVGHVRAAILDGNRELHAYEAAQPCSAAPESPADCIWQQEFTVTDIYLTNARNKDNSAVLIAEDGTERETYFSSKGPVLLKVDEGGQVTGTLWRGRITEISAHGTTQETTDAPTDVIGGSLAFALVTGPPALLVMVTCVWRLIRHAEPKPTRGMAATLGLAGGLFLAGLFAALMVDASFERFGVLLAVWAGLAALAAVTVYITATYKEAAPGAGTDENN</sequence>
<dbReference type="AlphaFoldDB" id="A0A9P2WR83"/>
<gene>
    <name evidence="2" type="ORF">TM51_08171</name>
</gene>
<accession>A0A9P2WR83</accession>
<dbReference type="RefSeq" id="WP_011292005.1">
    <property type="nucleotide sequence ID" value="NZ_AOSG01000040.1"/>
</dbReference>
<dbReference type="EMBL" id="AOSG01000040">
    <property type="protein sequence ID" value="EOR71328.1"/>
    <property type="molecule type" value="Genomic_DNA"/>
</dbReference>
<proteinExistence type="predicted"/>
<name>A0A9P2WR83_THEFU</name>
<feature type="transmembrane region" description="Helical" evidence="1">
    <location>
        <begin position="209"/>
        <end position="230"/>
    </location>
</feature>
<evidence type="ECO:0000313" key="3">
    <source>
        <dbReference type="Proteomes" id="UP000014184"/>
    </source>
</evidence>
<evidence type="ECO:0000256" key="1">
    <source>
        <dbReference type="SAM" id="Phobius"/>
    </source>
</evidence>
<keyword evidence="1" id="KW-1133">Transmembrane helix</keyword>
<keyword evidence="1" id="KW-0472">Membrane</keyword>
<evidence type="ECO:0000313" key="2">
    <source>
        <dbReference type="EMBL" id="EOR71328.1"/>
    </source>
</evidence>
<protein>
    <submittedName>
        <fullName evidence="2">Uncharacterized protein</fullName>
    </submittedName>
</protein>
<organism evidence="2 3">
    <name type="scientific">Thermobifida fusca TM51</name>
    <dbReference type="NCBI Taxonomy" id="1169414"/>
    <lineage>
        <taxon>Bacteria</taxon>
        <taxon>Bacillati</taxon>
        <taxon>Actinomycetota</taxon>
        <taxon>Actinomycetes</taxon>
        <taxon>Streptosporangiales</taxon>
        <taxon>Nocardiopsidaceae</taxon>
        <taxon>Thermobifida</taxon>
    </lineage>
</organism>
<comment type="caution">
    <text evidence="2">The sequence shown here is derived from an EMBL/GenBank/DDBJ whole genome shotgun (WGS) entry which is preliminary data.</text>
</comment>
<dbReference type="Proteomes" id="UP000014184">
    <property type="component" value="Unassembled WGS sequence"/>
</dbReference>
<reference evidence="2 3" key="1">
    <citation type="journal article" date="2013" name="Genome Announc.">
        <title>Draft Genome Sequence of the Lignocellulose Decomposer Thermobifida fusca Strain TM51.</title>
        <authorList>
            <person name="Toth A."/>
            <person name="Barna T."/>
            <person name="Nagy I."/>
            <person name="Horvath B."/>
            <person name="Nagy I."/>
            <person name="Tancsics A."/>
            <person name="Kriszt B."/>
            <person name="Baka E."/>
            <person name="Fekete C."/>
            <person name="Kukolya J."/>
        </authorList>
    </citation>
    <scope>NUCLEOTIDE SEQUENCE [LARGE SCALE GENOMIC DNA]</scope>
    <source>
        <strain evidence="2 3">TM51</strain>
    </source>
</reference>
<keyword evidence="3" id="KW-1185">Reference proteome</keyword>
<feature type="transmembrane region" description="Helical" evidence="1">
    <location>
        <begin position="183"/>
        <end position="203"/>
    </location>
</feature>
<keyword evidence="1" id="KW-0812">Transmembrane</keyword>
<feature type="transmembrane region" description="Helical" evidence="1">
    <location>
        <begin position="149"/>
        <end position="171"/>
    </location>
</feature>